<sequence>MPLTNIVRPGRVDPSPVTSTSSLRPGVSAHSSQSEFVNSFFPLDKKKQNKKQFTFARQFYARMSMDYRAAGSYR</sequence>
<dbReference type="AlphaFoldDB" id="A0A448WXL8"/>
<name>A0A448WXL8_9PLAT</name>
<organism evidence="2 3">
    <name type="scientific">Protopolystoma xenopodis</name>
    <dbReference type="NCBI Taxonomy" id="117903"/>
    <lineage>
        <taxon>Eukaryota</taxon>
        <taxon>Metazoa</taxon>
        <taxon>Spiralia</taxon>
        <taxon>Lophotrochozoa</taxon>
        <taxon>Platyhelminthes</taxon>
        <taxon>Monogenea</taxon>
        <taxon>Polyopisthocotylea</taxon>
        <taxon>Polystomatidea</taxon>
        <taxon>Polystomatidae</taxon>
        <taxon>Protopolystoma</taxon>
    </lineage>
</organism>
<evidence type="ECO:0000313" key="2">
    <source>
        <dbReference type="EMBL" id="VEL22793.1"/>
    </source>
</evidence>
<feature type="region of interest" description="Disordered" evidence="1">
    <location>
        <begin position="1"/>
        <end position="31"/>
    </location>
</feature>
<dbReference type="EMBL" id="CAAALY010058404">
    <property type="protein sequence ID" value="VEL22793.1"/>
    <property type="molecule type" value="Genomic_DNA"/>
</dbReference>
<evidence type="ECO:0000313" key="3">
    <source>
        <dbReference type="Proteomes" id="UP000784294"/>
    </source>
</evidence>
<evidence type="ECO:0000256" key="1">
    <source>
        <dbReference type="SAM" id="MobiDB-lite"/>
    </source>
</evidence>
<dbReference type="Proteomes" id="UP000784294">
    <property type="component" value="Unassembled WGS sequence"/>
</dbReference>
<feature type="compositionally biased region" description="Polar residues" evidence="1">
    <location>
        <begin position="16"/>
        <end position="31"/>
    </location>
</feature>
<gene>
    <name evidence="2" type="ORF">PXEA_LOCUS16233</name>
</gene>
<comment type="caution">
    <text evidence="2">The sequence shown here is derived from an EMBL/GenBank/DDBJ whole genome shotgun (WGS) entry which is preliminary data.</text>
</comment>
<reference evidence="2" key="1">
    <citation type="submission" date="2018-11" db="EMBL/GenBank/DDBJ databases">
        <authorList>
            <consortium name="Pathogen Informatics"/>
        </authorList>
    </citation>
    <scope>NUCLEOTIDE SEQUENCE</scope>
</reference>
<keyword evidence="3" id="KW-1185">Reference proteome</keyword>
<accession>A0A448WXL8</accession>
<proteinExistence type="predicted"/>
<protein>
    <submittedName>
        <fullName evidence="2">Uncharacterized protein</fullName>
    </submittedName>
</protein>